<evidence type="ECO:0000256" key="8">
    <source>
        <dbReference type="SAM" id="MobiDB-lite"/>
    </source>
</evidence>
<comment type="subcellular location">
    <subcellularLocation>
        <location evidence="1">Membrane</location>
        <topology evidence="1">Single-pass type I membrane protein</topology>
    </subcellularLocation>
</comment>
<protein>
    <submittedName>
        <fullName evidence="11">Uncharacterized protein</fullName>
    </submittedName>
</protein>
<reference evidence="11" key="1">
    <citation type="submission" date="2021-01" db="EMBL/GenBank/DDBJ databases">
        <authorList>
            <person name="Zahm M."/>
            <person name="Roques C."/>
            <person name="Cabau C."/>
            <person name="Klopp C."/>
            <person name="Donnadieu C."/>
            <person name="Jouanno E."/>
            <person name="Lampietro C."/>
            <person name="Louis A."/>
            <person name="Herpin A."/>
            <person name="Echchiki A."/>
            <person name="Berthelot C."/>
            <person name="Parey E."/>
            <person name="Roest-Crollius H."/>
            <person name="Braasch I."/>
            <person name="Postlethwait J."/>
            <person name="Bobe J."/>
            <person name="Montfort J."/>
            <person name="Bouchez O."/>
            <person name="Begum T."/>
            <person name="Mejri S."/>
            <person name="Adams A."/>
            <person name="Chen W.-J."/>
            <person name="Guiguen Y."/>
        </authorList>
    </citation>
    <scope>NUCLEOTIDE SEQUENCE</scope>
    <source>
        <tissue evidence="11">Blood</tissue>
    </source>
</reference>
<feature type="signal peptide" evidence="10">
    <location>
        <begin position="1"/>
        <end position="32"/>
    </location>
</feature>
<evidence type="ECO:0000313" key="11">
    <source>
        <dbReference type="EMBL" id="KAI1890644.1"/>
    </source>
</evidence>
<dbReference type="Proteomes" id="UP000829720">
    <property type="component" value="Unassembled WGS sequence"/>
</dbReference>
<name>A0A8T3D4J9_9TELE</name>
<dbReference type="GO" id="GO:0005886">
    <property type="term" value="C:plasma membrane"/>
    <property type="evidence" value="ECO:0007669"/>
    <property type="project" value="UniProtKB-ARBA"/>
</dbReference>
<feature type="region of interest" description="Disordered" evidence="8">
    <location>
        <begin position="60"/>
        <end position="125"/>
    </location>
</feature>
<evidence type="ECO:0000256" key="9">
    <source>
        <dbReference type="SAM" id="Phobius"/>
    </source>
</evidence>
<dbReference type="InterPro" id="IPR013836">
    <property type="entry name" value="CD34/Podocalyxin"/>
</dbReference>
<dbReference type="OrthoDB" id="8797786at2759"/>
<dbReference type="AlphaFoldDB" id="A0A8T3D4J9"/>
<comment type="caution">
    <text evidence="11">The sequence shown here is derived from an EMBL/GenBank/DDBJ whole genome shotgun (WGS) entry which is preliminary data.</text>
</comment>
<evidence type="ECO:0000256" key="10">
    <source>
        <dbReference type="SAM" id="SignalP"/>
    </source>
</evidence>
<evidence type="ECO:0000256" key="2">
    <source>
        <dbReference type="ARBA" id="ARBA00022692"/>
    </source>
</evidence>
<feature type="chain" id="PRO_5035836764" evidence="10">
    <location>
        <begin position="33"/>
        <end position="375"/>
    </location>
</feature>
<keyword evidence="5 9" id="KW-1133">Transmembrane helix</keyword>
<dbReference type="InterPro" id="IPR008083">
    <property type="entry name" value="CD34"/>
</dbReference>
<proteinExistence type="predicted"/>
<keyword evidence="6 9" id="KW-0472">Membrane</keyword>
<evidence type="ECO:0000256" key="4">
    <source>
        <dbReference type="ARBA" id="ARBA00022889"/>
    </source>
</evidence>
<dbReference type="PANTHER" id="PTHR16677:SF1">
    <property type="entry name" value="HEMATOPOIETIC PROGENITOR CELL ANTIGEN CD34"/>
    <property type="match status" value="1"/>
</dbReference>
<keyword evidence="2 9" id="KW-0812">Transmembrane</keyword>
<keyword evidence="3 10" id="KW-0732">Signal</keyword>
<keyword evidence="4" id="KW-0130">Cell adhesion</keyword>
<feature type="transmembrane region" description="Helical" evidence="9">
    <location>
        <begin position="279"/>
        <end position="300"/>
    </location>
</feature>
<evidence type="ECO:0000256" key="6">
    <source>
        <dbReference type="ARBA" id="ARBA00023136"/>
    </source>
</evidence>
<dbReference type="PANTHER" id="PTHR16677">
    <property type="entry name" value="HEMATOPOIETIC PROGENITOR CELL ANTIGEN CD34"/>
    <property type="match status" value="1"/>
</dbReference>
<evidence type="ECO:0000256" key="5">
    <source>
        <dbReference type="ARBA" id="ARBA00022989"/>
    </source>
</evidence>
<dbReference type="Pfam" id="PF06365">
    <property type="entry name" value="CD34_antigen"/>
    <property type="match status" value="1"/>
</dbReference>
<sequence>MATSQRRMNGSWSRLALTLLFCILIFHNVALAQDEAQTTQEGVSDDSVVTGPPLLVEIAARGDGDPIPDPASTDAALDQDPADIQTTDDTTGTDDDMTDTGATGEAGVPAADPDGVDPTPKDDEPVQTAEAVTVVPQISMDSITHIFNLFDNPTAWSPIDFGTKVIVDDVSITTSKQGDIQCVDKDAVEDRDAVKLHLMGTSRCEDTKAKMEDLLGDICGKDCKLNIFQEVDSSHVIVSGQDVEANAKAMTEKFTSEGIKDKLGVVEAAPRWGKHPPTVLVSLLLTGLLLAALLIGGYCLRNHRGQKAKGMRLADESFQVDEENQGNTLVSVAPLHPQEPQEKPSVNGESPEGVKTEAPPTNGSTTKTPVADTEL</sequence>
<gene>
    <name evidence="11" type="ORF">AGOR_G00155780</name>
</gene>
<dbReference type="GO" id="GO:0007155">
    <property type="term" value="P:cell adhesion"/>
    <property type="evidence" value="ECO:0007669"/>
    <property type="project" value="UniProtKB-KW"/>
</dbReference>
<evidence type="ECO:0000313" key="12">
    <source>
        <dbReference type="Proteomes" id="UP000829720"/>
    </source>
</evidence>
<evidence type="ECO:0000256" key="7">
    <source>
        <dbReference type="ARBA" id="ARBA00023180"/>
    </source>
</evidence>
<organism evidence="11 12">
    <name type="scientific">Albula goreensis</name>
    <dbReference type="NCBI Taxonomy" id="1534307"/>
    <lineage>
        <taxon>Eukaryota</taxon>
        <taxon>Metazoa</taxon>
        <taxon>Chordata</taxon>
        <taxon>Craniata</taxon>
        <taxon>Vertebrata</taxon>
        <taxon>Euteleostomi</taxon>
        <taxon>Actinopterygii</taxon>
        <taxon>Neopterygii</taxon>
        <taxon>Teleostei</taxon>
        <taxon>Albuliformes</taxon>
        <taxon>Albulidae</taxon>
        <taxon>Albula</taxon>
    </lineage>
</organism>
<feature type="region of interest" description="Disordered" evidence="8">
    <location>
        <begin position="329"/>
        <end position="375"/>
    </location>
</feature>
<evidence type="ECO:0000256" key="1">
    <source>
        <dbReference type="ARBA" id="ARBA00004479"/>
    </source>
</evidence>
<keyword evidence="7" id="KW-0325">Glycoprotein</keyword>
<keyword evidence="12" id="KW-1185">Reference proteome</keyword>
<evidence type="ECO:0000256" key="3">
    <source>
        <dbReference type="ARBA" id="ARBA00022729"/>
    </source>
</evidence>
<accession>A0A8T3D4J9</accession>
<dbReference type="EMBL" id="JAERUA010000014">
    <property type="protein sequence ID" value="KAI1890644.1"/>
    <property type="molecule type" value="Genomic_DNA"/>
</dbReference>
<feature type="compositionally biased region" description="Polar residues" evidence="8">
    <location>
        <begin position="359"/>
        <end position="368"/>
    </location>
</feature>